<name>A0A9P0A190_BEMTA</name>
<reference evidence="14" key="1">
    <citation type="submission" date="2021-12" db="EMBL/GenBank/DDBJ databases">
        <authorList>
            <person name="King R."/>
        </authorList>
    </citation>
    <scope>NUCLEOTIDE SEQUENCE</scope>
</reference>
<feature type="domain" description="Major facilitator superfamily (MFS) profile" evidence="13">
    <location>
        <begin position="80"/>
        <end position="504"/>
    </location>
</feature>
<dbReference type="PROSITE" id="PS50850">
    <property type="entry name" value="MFS"/>
    <property type="match status" value="1"/>
</dbReference>
<evidence type="ECO:0000256" key="11">
    <source>
        <dbReference type="ARBA" id="ARBA00068450"/>
    </source>
</evidence>
<dbReference type="CDD" id="cd17318">
    <property type="entry name" value="MFS_SLC17"/>
    <property type="match status" value="1"/>
</dbReference>
<keyword evidence="9" id="KW-0406">Ion transport</keyword>
<evidence type="ECO:0000256" key="12">
    <source>
        <dbReference type="SAM" id="Phobius"/>
    </source>
</evidence>
<sequence length="530" mass="58387">MFKPLRDLNVVLGICFNVYVEWLISVSERAASSMKIFEPVRRFFGNIFYALLRGCFSVSNVFCPSEYALDESHFGARHGQCLMAFLGVAIAYCLRTNISVAIVSMTEKSSLNADAPVLMWDEKMKGTILSSFFWGYLLLQIPGGQMAEKFGPKYVLITAVGVAGILTILTPYAAINGGFYWMVLSRILQGAAQGFCYPATNFFLAKWAPLPERGRLVTSVFSGDRFGILITMAGAGVLADSRWGWPSIFYVSGATAILWALAYAYLGVNYPQDHPTITDAERSYILDSLPNTSEDRQSMKTPWKAILKSGPLWALLLVHCGQNWGYYTLLTQIPSYIYAVFGLNIQESGFLSALPYVSSFIMAFVFAVIGDKVANKEMLSKTTARKCWNSCGLWGGAAAFCLLAFAGEYEYLALTLLILAAGLNGATLIGYHSNHLDLAPNFSGTLMGITNGFGNVASISAPLFAGFMLTDMTSLSEWRIVFLTSAAVFFVGNLIFVIFGTAEVQDWNFPPEKEKPIQMTNIFTERMTED</sequence>
<proteinExistence type="inferred from homology"/>
<feature type="transmembrane region" description="Helical" evidence="12">
    <location>
        <begin position="154"/>
        <end position="173"/>
    </location>
</feature>
<protein>
    <recommendedName>
        <fullName evidence="11">Putative inorganic phosphate cotransporter</fullName>
    </recommendedName>
</protein>
<keyword evidence="9" id="KW-0739">Sodium transport</keyword>
<feature type="transmembrane region" description="Helical" evidence="12">
    <location>
        <begin position="443"/>
        <end position="468"/>
    </location>
</feature>
<gene>
    <name evidence="14" type="ORF">BEMITA_LOCUS1707</name>
</gene>
<feature type="transmembrane region" description="Helical" evidence="12">
    <location>
        <begin position="386"/>
        <end position="405"/>
    </location>
</feature>
<keyword evidence="5" id="KW-0769">Symport</keyword>
<feature type="transmembrane region" description="Helical" evidence="12">
    <location>
        <begin position="480"/>
        <end position="499"/>
    </location>
</feature>
<keyword evidence="6 12" id="KW-1133">Transmembrane helix</keyword>
<comment type="subcellular location">
    <subcellularLocation>
        <location evidence="1">Membrane</location>
        <topology evidence="1">Multi-pass membrane protein</topology>
    </subcellularLocation>
</comment>
<dbReference type="InterPro" id="IPR011701">
    <property type="entry name" value="MFS"/>
</dbReference>
<dbReference type="EMBL" id="OU963862">
    <property type="protein sequence ID" value="CAH0382126.1"/>
    <property type="molecule type" value="Genomic_DNA"/>
</dbReference>
<feature type="transmembrane region" description="Helical" evidence="12">
    <location>
        <begin position="353"/>
        <end position="374"/>
    </location>
</feature>
<evidence type="ECO:0000313" key="15">
    <source>
        <dbReference type="Proteomes" id="UP001152759"/>
    </source>
</evidence>
<keyword evidence="8 12" id="KW-0472">Membrane</keyword>
<accession>A0A9P0A190</accession>
<dbReference type="AlphaFoldDB" id="A0A9P0A190"/>
<evidence type="ECO:0000256" key="6">
    <source>
        <dbReference type="ARBA" id="ARBA00022989"/>
    </source>
</evidence>
<evidence type="ECO:0000256" key="8">
    <source>
        <dbReference type="ARBA" id="ARBA00023136"/>
    </source>
</evidence>
<keyword evidence="15" id="KW-1185">Reference proteome</keyword>
<dbReference type="GO" id="GO:0006814">
    <property type="term" value="P:sodium ion transport"/>
    <property type="evidence" value="ECO:0007669"/>
    <property type="project" value="UniProtKB-KW"/>
</dbReference>
<dbReference type="GO" id="GO:0015293">
    <property type="term" value="F:symporter activity"/>
    <property type="evidence" value="ECO:0007669"/>
    <property type="project" value="UniProtKB-KW"/>
</dbReference>
<evidence type="ECO:0000256" key="4">
    <source>
        <dbReference type="ARBA" id="ARBA00022692"/>
    </source>
</evidence>
<evidence type="ECO:0000256" key="1">
    <source>
        <dbReference type="ARBA" id="ARBA00004141"/>
    </source>
</evidence>
<comment type="function">
    <text evidence="10">May be an inorganic phosphate cotransporter.</text>
</comment>
<dbReference type="PANTHER" id="PTHR11662">
    <property type="entry name" value="SOLUTE CARRIER FAMILY 17"/>
    <property type="match status" value="1"/>
</dbReference>
<evidence type="ECO:0000256" key="5">
    <source>
        <dbReference type="ARBA" id="ARBA00022847"/>
    </source>
</evidence>
<evidence type="ECO:0000313" key="14">
    <source>
        <dbReference type="EMBL" id="CAH0382126.1"/>
    </source>
</evidence>
<dbReference type="InterPro" id="IPR036259">
    <property type="entry name" value="MFS_trans_sf"/>
</dbReference>
<dbReference type="InterPro" id="IPR020846">
    <property type="entry name" value="MFS_dom"/>
</dbReference>
<dbReference type="GO" id="GO:0016020">
    <property type="term" value="C:membrane"/>
    <property type="evidence" value="ECO:0007669"/>
    <property type="project" value="UniProtKB-SubCell"/>
</dbReference>
<dbReference type="InterPro" id="IPR050382">
    <property type="entry name" value="MFS_Na/Anion_cotransporter"/>
</dbReference>
<evidence type="ECO:0000256" key="3">
    <source>
        <dbReference type="ARBA" id="ARBA00022448"/>
    </source>
</evidence>
<dbReference type="FunFam" id="1.20.1250.20:FF:000003">
    <property type="entry name" value="Solute carrier family 17 member 3"/>
    <property type="match status" value="1"/>
</dbReference>
<dbReference type="GO" id="GO:0006820">
    <property type="term" value="P:monoatomic anion transport"/>
    <property type="evidence" value="ECO:0007669"/>
    <property type="project" value="TreeGrafter"/>
</dbReference>
<feature type="transmembrane region" description="Helical" evidence="12">
    <location>
        <begin position="47"/>
        <end position="69"/>
    </location>
</feature>
<dbReference type="Gene3D" id="1.20.1250.20">
    <property type="entry name" value="MFS general substrate transporter like domains"/>
    <property type="match status" value="2"/>
</dbReference>
<feature type="transmembrane region" description="Helical" evidence="12">
    <location>
        <begin position="245"/>
        <end position="266"/>
    </location>
</feature>
<feature type="transmembrane region" description="Helical" evidence="12">
    <location>
        <begin position="81"/>
        <end position="104"/>
    </location>
</feature>
<evidence type="ECO:0000256" key="7">
    <source>
        <dbReference type="ARBA" id="ARBA00023053"/>
    </source>
</evidence>
<evidence type="ECO:0000256" key="10">
    <source>
        <dbReference type="ARBA" id="ARBA00054632"/>
    </source>
</evidence>
<comment type="similarity">
    <text evidence="2">Belongs to the major facilitator superfamily. Sodium/anion cotransporter family.</text>
</comment>
<feature type="transmembrane region" description="Helical" evidence="12">
    <location>
        <begin position="124"/>
        <end position="142"/>
    </location>
</feature>
<keyword evidence="4 12" id="KW-0812">Transmembrane</keyword>
<organism evidence="14 15">
    <name type="scientific">Bemisia tabaci</name>
    <name type="common">Sweetpotato whitefly</name>
    <name type="synonym">Aleurodes tabaci</name>
    <dbReference type="NCBI Taxonomy" id="7038"/>
    <lineage>
        <taxon>Eukaryota</taxon>
        <taxon>Metazoa</taxon>
        <taxon>Ecdysozoa</taxon>
        <taxon>Arthropoda</taxon>
        <taxon>Hexapoda</taxon>
        <taxon>Insecta</taxon>
        <taxon>Pterygota</taxon>
        <taxon>Neoptera</taxon>
        <taxon>Paraneoptera</taxon>
        <taxon>Hemiptera</taxon>
        <taxon>Sternorrhyncha</taxon>
        <taxon>Aleyrodoidea</taxon>
        <taxon>Aleyrodidae</taxon>
        <taxon>Aleyrodinae</taxon>
        <taxon>Bemisia</taxon>
    </lineage>
</organism>
<dbReference type="Pfam" id="PF07690">
    <property type="entry name" value="MFS_1"/>
    <property type="match status" value="2"/>
</dbReference>
<feature type="transmembrane region" description="Helical" evidence="12">
    <location>
        <begin position="411"/>
        <end position="431"/>
    </location>
</feature>
<feature type="transmembrane region" description="Helical" evidence="12">
    <location>
        <begin position="7"/>
        <end position="27"/>
    </location>
</feature>
<keyword evidence="3" id="KW-0813">Transport</keyword>
<feature type="transmembrane region" description="Helical" evidence="12">
    <location>
        <begin position="216"/>
        <end position="239"/>
    </location>
</feature>
<keyword evidence="7" id="KW-0915">Sodium</keyword>
<dbReference type="PANTHER" id="PTHR11662:SF280">
    <property type="entry name" value="FI21844P1-RELATED"/>
    <property type="match status" value="1"/>
</dbReference>
<evidence type="ECO:0000256" key="9">
    <source>
        <dbReference type="ARBA" id="ARBA00023201"/>
    </source>
</evidence>
<dbReference type="FunFam" id="1.20.1250.20:FF:000144">
    <property type="entry name" value="Picot, isoform B"/>
    <property type="match status" value="1"/>
</dbReference>
<evidence type="ECO:0000259" key="13">
    <source>
        <dbReference type="PROSITE" id="PS50850"/>
    </source>
</evidence>
<evidence type="ECO:0000256" key="2">
    <source>
        <dbReference type="ARBA" id="ARBA00008586"/>
    </source>
</evidence>
<dbReference type="Proteomes" id="UP001152759">
    <property type="component" value="Chromosome 1"/>
</dbReference>
<dbReference type="SUPFAM" id="SSF103473">
    <property type="entry name" value="MFS general substrate transporter"/>
    <property type="match status" value="1"/>
</dbReference>